<dbReference type="InterPro" id="IPR058403">
    <property type="entry name" value="DUF8090"/>
</dbReference>
<dbReference type="EMBL" id="PDOF01000001">
    <property type="protein sequence ID" value="PYZ97582.1"/>
    <property type="molecule type" value="Genomic_DNA"/>
</dbReference>
<name>A0A2W0HKH1_9BACI</name>
<evidence type="ECO:0000313" key="2">
    <source>
        <dbReference type="EMBL" id="PYZ97582.1"/>
    </source>
</evidence>
<proteinExistence type="predicted"/>
<reference evidence="2 3" key="1">
    <citation type="submission" date="2017-10" db="EMBL/GenBank/DDBJ databases">
        <title>Bacillus sp. nov., a halophilic bacterium isolated from a Yangshapao Lake.</title>
        <authorList>
            <person name="Wang H."/>
        </authorList>
    </citation>
    <scope>NUCLEOTIDE SEQUENCE [LARGE SCALE GENOMIC DNA]</scope>
    <source>
        <strain evidence="2 3">YSP-3</strain>
    </source>
</reference>
<accession>A0A2W0HKH1</accession>
<keyword evidence="3" id="KW-1185">Reference proteome</keyword>
<gene>
    <name evidence="2" type="ORF">CR205_03025</name>
</gene>
<dbReference type="AlphaFoldDB" id="A0A2W0HKH1"/>
<evidence type="ECO:0000259" key="1">
    <source>
        <dbReference type="Pfam" id="PF26350"/>
    </source>
</evidence>
<protein>
    <recommendedName>
        <fullName evidence="1">DUF8090 domain-containing protein</fullName>
    </recommendedName>
</protein>
<comment type="caution">
    <text evidence="2">The sequence shown here is derived from an EMBL/GenBank/DDBJ whole genome shotgun (WGS) entry which is preliminary data.</text>
</comment>
<dbReference type="Pfam" id="PF26350">
    <property type="entry name" value="DUF8090"/>
    <property type="match status" value="1"/>
</dbReference>
<feature type="domain" description="DUF8090" evidence="1">
    <location>
        <begin position="2"/>
        <end position="60"/>
    </location>
</feature>
<sequence length="144" mass="16836">MLPIKRPHDFAILWKLLSNERVSLDEARKKIFKWVEEVNDDTILHSFEFLSRAFFDSREKLANPKLVEFEEDTVRGSELTTCLSVPVRKHTREEEVTLNPRGCTRSKSISTSEARWMRGRLHGTLLEKKKRIRRLSSFSCSVSS</sequence>
<evidence type="ECO:0000313" key="3">
    <source>
        <dbReference type="Proteomes" id="UP000248066"/>
    </source>
</evidence>
<dbReference type="Proteomes" id="UP000248066">
    <property type="component" value="Unassembled WGS sequence"/>
</dbReference>
<organism evidence="2 3">
    <name type="scientific">Alteribacter lacisalsi</name>
    <dbReference type="NCBI Taxonomy" id="2045244"/>
    <lineage>
        <taxon>Bacteria</taxon>
        <taxon>Bacillati</taxon>
        <taxon>Bacillota</taxon>
        <taxon>Bacilli</taxon>
        <taxon>Bacillales</taxon>
        <taxon>Bacillaceae</taxon>
        <taxon>Alteribacter</taxon>
    </lineage>
</organism>